<dbReference type="Proteomes" id="UP000267516">
    <property type="component" value="Segment"/>
</dbReference>
<dbReference type="EMBL" id="MF768985">
    <property type="protein sequence ID" value="ATU84195.1"/>
    <property type="molecule type" value="Genomic_DNA"/>
</dbReference>
<name>A0A2D3I727_9VIRU</name>
<reference evidence="1" key="1">
    <citation type="journal article" date="2018" name="Aquaculture">
        <title>Complete genome sequence of a white spot syndrome virus associated with a disease incursion in Australia.</title>
        <authorList>
            <person name="Oakey J."/>
            <person name="Smith C.S."/>
        </authorList>
    </citation>
    <scope>NUCLEOTIDE SEQUENCE [LARGE SCALE GENOMIC DNA]</scope>
    <source>
        <strain evidence="1">WSSV-AU</strain>
    </source>
</reference>
<proteinExistence type="predicted"/>
<accession>A0A2D3I727</accession>
<evidence type="ECO:0000313" key="1">
    <source>
        <dbReference type="EMBL" id="ATU84195.1"/>
    </source>
</evidence>
<sequence>MIIVLDRTGVIFFIGLQPDTCFFVLYECTTLVVSHWYKVTISFSQFLTFEVILGGHTVDVG</sequence>
<protein>
    <submittedName>
        <fullName evidence="1">ORF943</fullName>
    </submittedName>
</protein>
<organism evidence="1">
    <name type="scientific">White spot syndrome virus</name>
    <dbReference type="NCBI Taxonomy" id="342409"/>
    <lineage>
        <taxon>Viruses</taxon>
        <taxon>Viruses incertae sedis</taxon>
        <taxon>Naldaviricetes</taxon>
        <taxon>Nimaviridae</taxon>
        <taxon>Whispovirus</taxon>
    </lineage>
</organism>